<accession>A0AAX6DKI3</accession>
<reference evidence="1" key="2">
    <citation type="submission" date="2023-04" db="EMBL/GenBank/DDBJ databases">
        <authorList>
            <person name="Bruccoleri R.E."/>
            <person name="Oakeley E.J."/>
            <person name="Faust A.-M."/>
            <person name="Dessus-Babus S."/>
            <person name="Altorfer M."/>
            <person name="Burckhardt D."/>
            <person name="Oertli M."/>
            <person name="Naumann U."/>
            <person name="Petersen F."/>
            <person name="Wong J."/>
        </authorList>
    </citation>
    <scope>NUCLEOTIDE SEQUENCE</scope>
    <source>
        <strain evidence="1">GSM-AAB239-AS_SAM_17_03QT</strain>
        <tissue evidence="1">Leaf</tissue>
    </source>
</reference>
<gene>
    <name evidence="1" type="ORF">M6B38_240035</name>
</gene>
<evidence type="ECO:0000313" key="2">
    <source>
        <dbReference type="Proteomes" id="UP001140949"/>
    </source>
</evidence>
<sequence>MNVKEKKAVVLVALCPTMVDEFGSSFYRSGGSICSGGETRCSAVWSAHLFWVQRAIGSNPVTLMFCSVS</sequence>
<evidence type="ECO:0000313" key="1">
    <source>
        <dbReference type="EMBL" id="KAJ6792266.1"/>
    </source>
</evidence>
<proteinExistence type="predicted"/>
<reference evidence="1" key="1">
    <citation type="journal article" date="2023" name="GigaByte">
        <title>Genome assembly of the bearded iris, Iris pallida Lam.</title>
        <authorList>
            <person name="Bruccoleri R.E."/>
            <person name="Oakeley E.J."/>
            <person name="Faust A.M.E."/>
            <person name="Altorfer M."/>
            <person name="Dessus-Babus S."/>
            <person name="Burckhardt D."/>
            <person name="Oertli M."/>
            <person name="Naumann U."/>
            <person name="Petersen F."/>
            <person name="Wong J."/>
        </authorList>
    </citation>
    <scope>NUCLEOTIDE SEQUENCE</scope>
    <source>
        <strain evidence="1">GSM-AAB239-AS_SAM_17_03QT</strain>
    </source>
</reference>
<organism evidence="1 2">
    <name type="scientific">Iris pallida</name>
    <name type="common">Sweet iris</name>
    <dbReference type="NCBI Taxonomy" id="29817"/>
    <lineage>
        <taxon>Eukaryota</taxon>
        <taxon>Viridiplantae</taxon>
        <taxon>Streptophyta</taxon>
        <taxon>Embryophyta</taxon>
        <taxon>Tracheophyta</taxon>
        <taxon>Spermatophyta</taxon>
        <taxon>Magnoliopsida</taxon>
        <taxon>Liliopsida</taxon>
        <taxon>Asparagales</taxon>
        <taxon>Iridaceae</taxon>
        <taxon>Iridoideae</taxon>
        <taxon>Irideae</taxon>
        <taxon>Iris</taxon>
    </lineage>
</organism>
<evidence type="ECO:0008006" key="3">
    <source>
        <dbReference type="Google" id="ProtNLM"/>
    </source>
</evidence>
<dbReference type="Proteomes" id="UP001140949">
    <property type="component" value="Unassembled WGS sequence"/>
</dbReference>
<name>A0AAX6DKI3_IRIPA</name>
<keyword evidence="2" id="KW-1185">Reference proteome</keyword>
<dbReference type="EMBL" id="JANAVB010043820">
    <property type="protein sequence ID" value="KAJ6792266.1"/>
    <property type="molecule type" value="Genomic_DNA"/>
</dbReference>
<comment type="caution">
    <text evidence="1">The sequence shown here is derived from an EMBL/GenBank/DDBJ whole genome shotgun (WGS) entry which is preliminary data.</text>
</comment>
<dbReference type="AlphaFoldDB" id="A0AAX6DKI3"/>
<protein>
    <recommendedName>
        <fullName evidence="3">Secreted protein</fullName>
    </recommendedName>
</protein>